<evidence type="ECO:0000256" key="5">
    <source>
        <dbReference type="ARBA" id="ARBA00022782"/>
    </source>
</evidence>
<dbReference type="FunFam" id="1.25.40.10:FF:001397">
    <property type="entry name" value="Peptidylprolyl isomerase"/>
    <property type="match status" value="1"/>
</dbReference>
<dbReference type="GO" id="GO:0034587">
    <property type="term" value="P:piRNA processing"/>
    <property type="evidence" value="ECO:0007669"/>
    <property type="project" value="TreeGrafter"/>
</dbReference>
<dbReference type="SUPFAM" id="SSF48452">
    <property type="entry name" value="TPR-like"/>
    <property type="match status" value="1"/>
</dbReference>
<gene>
    <name evidence="18" type="primary">LOC108040872</name>
    <name evidence="16" type="synonym">108040872</name>
</gene>
<evidence type="ECO:0000256" key="3">
    <source>
        <dbReference type="ARBA" id="ARBA00022490"/>
    </source>
</evidence>
<evidence type="ECO:0000256" key="12">
    <source>
        <dbReference type="PROSITE-ProRule" id="PRU00277"/>
    </source>
</evidence>
<keyword evidence="12 18" id="KW-0413">Isomerase</keyword>
<dbReference type="PROSITE" id="PS50005">
    <property type="entry name" value="TPR"/>
    <property type="match status" value="1"/>
</dbReference>
<dbReference type="Proteomes" id="UP001652680">
    <property type="component" value="Unassembled WGS sequence"/>
</dbReference>
<dbReference type="SUPFAM" id="SSF54534">
    <property type="entry name" value="FKBP-like"/>
    <property type="match status" value="1"/>
</dbReference>
<dbReference type="EnsemblMetazoa" id="XM_017118526.2">
    <property type="protein sequence ID" value="XP_016974015.1"/>
    <property type="gene ID" value="LOC108040872"/>
</dbReference>
<dbReference type="AlphaFoldDB" id="A0A6P4E7J0"/>
<comment type="subunit">
    <text evidence="11">Interacts with Hsp83.</text>
</comment>
<evidence type="ECO:0000256" key="9">
    <source>
        <dbReference type="ARBA" id="ARBA00023254"/>
    </source>
</evidence>
<keyword evidence="4" id="KW-0677">Repeat</keyword>
<dbReference type="OrthoDB" id="8116123at2759"/>
<organism evidence="18">
    <name type="scientific">Drosophila rhopaloa</name>
    <name type="common">Fruit fly</name>
    <dbReference type="NCBI Taxonomy" id="1041015"/>
    <lineage>
        <taxon>Eukaryota</taxon>
        <taxon>Metazoa</taxon>
        <taxon>Ecdysozoa</taxon>
        <taxon>Arthropoda</taxon>
        <taxon>Hexapoda</taxon>
        <taxon>Insecta</taxon>
        <taxon>Pterygota</taxon>
        <taxon>Neoptera</taxon>
        <taxon>Endopterygota</taxon>
        <taxon>Diptera</taxon>
        <taxon>Brachycera</taxon>
        <taxon>Muscomorpha</taxon>
        <taxon>Ephydroidea</taxon>
        <taxon>Drosophilidae</taxon>
        <taxon>Drosophila</taxon>
        <taxon>Sophophora</taxon>
    </lineage>
</organism>
<evidence type="ECO:0000256" key="8">
    <source>
        <dbReference type="ARBA" id="ARBA00023158"/>
    </source>
</evidence>
<reference evidence="16" key="3">
    <citation type="submission" date="2025-05" db="UniProtKB">
        <authorList>
            <consortium name="EnsemblMetazoa"/>
        </authorList>
    </citation>
    <scope>IDENTIFICATION</scope>
</reference>
<dbReference type="CTD" id="45360"/>
<dbReference type="Pfam" id="PF00254">
    <property type="entry name" value="FKBP_C"/>
    <property type="match status" value="1"/>
</dbReference>
<dbReference type="GO" id="GO:0051321">
    <property type="term" value="P:meiotic cell cycle"/>
    <property type="evidence" value="ECO:0007669"/>
    <property type="project" value="UniProtKB-KW"/>
</dbReference>
<dbReference type="InterPro" id="IPR042282">
    <property type="entry name" value="FKBP6/shu"/>
</dbReference>
<dbReference type="PROSITE" id="PS50059">
    <property type="entry name" value="FKBP_PPIASE"/>
    <property type="match status" value="1"/>
</dbReference>
<dbReference type="EC" id="5.2.1.8" evidence="12"/>
<dbReference type="RefSeq" id="XP_016974015.1">
    <property type="nucleotide sequence ID" value="XM_017118526.1"/>
</dbReference>
<evidence type="ECO:0000256" key="4">
    <source>
        <dbReference type="ARBA" id="ARBA00022737"/>
    </source>
</evidence>
<dbReference type="GeneID" id="108040872"/>
<evidence type="ECO:0000256" key="6">
    <source>
        <dbReference type="ARBA" id="ARBA00022803"/>
    </source>
</evidence>
<dbReference type="PANTHER" id="PTHR46674:SF1">
    <property type="entry name" value="INACTIVE PEPTIDYL-PROLYL CIS-TRANS ISOMERASE FKBP6"/>
    <property type="match status" value="1"/>
</dbReference>
<feature type="repeat" description="TPR" evidence="13">
    <location>
        <begin position="304"/>
        <end position="337"/>
    </location>
</feature>
<evidence type="ECO:0000256" key="2">
    <source>
        <dbReference type="ARBA" id="ARBA00009648"/>
    </source>
</evidence>
<dbReference type="GO" id="GO:0048477">
    <property type="term" value="P:oogenesis"/>
    <property type="evidence" value="ECO:0007669"/>
    <property type="project" value="UniProtKB-KW"/>
</dbReference>
<keyword evidence="17" id="KW-1185">Reference proteome</keyword>
<evidence type="ECO:0000313" key="16">
    <source>
        <dbReference type="EnsemblMetazoa" id="XP_016974015.1"/>
    </source>
</evidence>
<dbReference type="InterPro" id="IPR046357">
    <property type="entry name" value="PPIase_dom_sf"/>
</dbReference>
<comment type="subcellular location">
    <subcellularLocation>
        <location evidence="1">Cytoplasm</location>
    </subcellularLocation>
</comment>
<dbReference type="Gene3D" id="1.25.40.10">
    <property type="entry name" value="Tetratricopeptide repeat domain"/>
    <property type="match status" value="1"/>
</dbReference>
<dbReference type="InterPro" id="IPR001179">
    <property type="entry name" value="PPIase_FKBP_dom"/>
</dbReference>
<dbReference type="GO" id="GO:0051879">
    <property type="term" value="F:Hsp90 protein binding"/>
    <property type="evidence" value="ECO:0007669"/>
    <property type="project" value="TreeGrafter"/>
</dbReference>
<feature type="region of interest" description="Disordered" evidence="14">
    <location>
        <begin position="33"/>
        <end position="53"/>
    </location>
</feature>
<dbReference type="InterPro" id="IPR011990">
    <property type="entry name" value="TPR-like_helical_dom_sf"/>
</dbReference>
<protein>
    <recommendedName>
        <fullName evidence="12">peptidylprolyl isomerase</fullName>
        <ecNumber evidence="12">5.2.1.8</ecNumber>
    </recommendedName>
</protein>
<dbReference type="GO" id="GO:0003755">
    <property type="term" value="F:peptidyl-prolyl cis-trans isomerase activity"/>
    <property type="evidence" value="ECO:0007669"/>
    <property type="project" value="UniProtKB-KW"/>
</dbReference>
<keyword evidence="8" id="KW-0943">RNA-mediated gene silencing</keyword>
<feature type="domain" description="PPIase FKBP-type" evidence="15">
    <location>
        <begin position="104"/>
        <end position="193"/>
    </location>
</feature>
<accession>A0A6P4E7J0</accession>
<proteinExistence type="inferred from homology"/>
<keyword evidence="7" id="KW-0896">Oogenesis</keyword>
<keyword evidence="3" id="KW-0963">Cytoplasm</keyword>
<evidence type="ECO:0000256" key="1">
    <source>
        <dbReference type="ARBA" id="ARBA00004496"/>
    </source>
</evidence>
<dbReference type="InterPro" id="IPR013105">
    <property type="entry name" value="TPR_2"/>
</dbReference>
<dbReference type="GO" id="GO:0005737">
    <property type="term" value="C:cytoplasm"/>
    <property type="evidence" value="ECO:0007669"/>
    <property type="project" value="UniProtKB-SubCell"/>
</dbReference>
<comment type="function">
    <text evidence="10">Co-chaperone required during oogenesis to repress transposable elements and prevent their mobilization, which is essential for the germline integrity. Acts via the piRNA metabolic process, which mediates the repression of transposable elements during meiosis by forming complexes composed of piRNAs and Piwi proteins and govern the methylation and subsequent repression of transposons. Acts as a co-chaperone via its interaction with Hsp83/HSP90 and is required for the biogenesis of all three piRNA major populations.</text>
</comment>
<reference evidence="18" key="2">
    <citation type="submission" date="2025-04" db="UniProtKB">
        <authorList>
            <consortium name="RefSeq"/>
        </authorList>
    </citation>
    <scope>IDENTIFICATION</scope>
</reference>
<comment type="catalytic activity">
    <reaction evidence="12">
        <text>[protein]-peptidylproline (omega=180) = [protein]-peptidylproline (omega=0)</text>
        <dbReference type="Rhea" id="RHEA:16237"/>
        <dbReference type="Rhea" id="RHEA-COMP:10747"/>
        <dbReference type="Rhea" id="RHEA-COMP:10748"/>
        <dbReference type="ChEBI" id="CHEBI:83833"/>
        <dbReference type="ChEBI" id="CHEBI:83834"/>
        <dbReference type="EC" id="5.2.1.8"/>
    </reaction>
</comment>
<dbReference type="GO" id="GO:0007283">
    <property type="term" value="P:spermatogenesis"/>
    <property type="evidence" value="ECO:0007669"/>
    <property type="project" value="TreeGrafter"/>
</dbReference>
<keyword evidence="9" id="KW-0469">Meiosis</keyword>
<dbReference type="PANTHER" id="PTHR46674">
    <property type="entry name" value="INACTIVE PEPTIDYL-PROLYL CIS-TRANS ISOMERASE FKBP6"/>
    <property type="match status" value="1"/>
</dbReference>
<keyword evidence="12" id="KW-0697">Rotamase</keyword>
<evidence type="ECO:0000256" key="11">
    <source>
        <dbReference type="ARBA" id="ARBA00064265"/>
    </source>
</evidence>
<reference evidence="17" key="1">
    <citation type="journal article" date="2021" name="Elife">
        <title>Highly contiguous assemblies of 101 drosophilid genomes.</title>
        <authorList>
            <person name="Kim B.Y."/>
            <person name="Wang J.R."/>
            <person name="Miller D.E."/>
            <person name="Barmina O."/>
            <person name="Delaney E."/>
            <person name="Thompson A."/>
            <person name="Comeault A.A."/>
            <person name="Peede D."/>
            <person name="D'Agostino E.R."/>
            <person name="Pelaez J."/>
            <person name="Aguilar J.M."/>
            <person name="Haji D."/>
            <person name="Matsunaga T."/>
            <person name="Armstrong E.E."/>
            <person name="Zych M."/>
            <person name="Ogawa Y."/>
            <person name="Stamenkovic-Radak M."/>
            <person name="Jelic M."/>
            <person name="Veselinovic M.S."/>
            <person name="Tanaskovic M."/>
            <person name="Eric P."/>
            <person name="Gao J.J."/>
            <person name="Katoh T.K."/>
            <person name="Toda M.J."/>
            <person name="Watabe H."/>
            <person name="Watada M."/>
            <person name="Davis J.S."/>
            <person name="Moyle L.C."/>
            <person name="Manoli G."/>
            <person name="Bertolini E."/>
            <person name="Kostal V."/>
            <person name="Hawley R.S."/>
            <person name="Takahashi A."/>
            <person name="Jones C.D."/>
            <person name="Price D.K."/>
            <person name="Whiteman N."/>
            <person name="Kopp A."/>
            <person name="Matute D.R."/>
            <person name="Petrov D.A."/>
        </authorList>
    </citation>
    <scope>NUCLEOTIDE SEQUENCE [LARGE SCALE GENOMIC DNA]</scope>
</reference>
<dbReference type="OMA" id="RGTKFEF"/>
<dbReference type="SMART" id="SM00028">
    <property type="entry name" value="TPR"/>
    <property type="match status" value="1"/>
</dbReference>
<evidence type="ECO:0000313" key="18">
    <source>
        <dbReference type="RefSeq" id="XP_016974015.1"/>
    </source>
</evidence>
<keyword evidence="5" id="KW-0221">Differentiation</keyword>
<evidence type="ECO:0000313" key="17">
    <source>
        <dbReference type="Proteomes" id="UP001652680"/>
    </source>
</evidence>
<keyword evidence="6 13" id="KW-0802">TPR repeat</keyword>
<evidence type="ECO:0000256" key="14">
    <source>
        <dbReference type="SAM" id="MobiDB-lite"/>
    </source>
</evidence>
<evidence type="ECO:0000259" key="15">
    <source>
        <dbReference type="PROSITE" id="PS50059"/>
    </source>
</evidence>
<evidence type="ECO:0000256" key="13">
    <source>
        <dbReference type="PROSITE-ProRule" id="PRU00339"/>
    </source>
</evidence>
<dbReference type="Pfam" id="PF07719">
    <property type="entry name" value="TPR_2"/>
    <property type="match status" value="1"/>
</dbReference>
<comment type="similarity">
    <text evidence="2">Belongs to the FKBP6 family.</text>
</comment>
<dbReference type="InterPro" id="IPR019734">
    <property type="entry name" value="TPR_rpt"/>
</dbReference>
<name>A0A6P4E7J0_DRORH</name>
<sequence length="454" mass="52073">MEESYFPCSPQLLKEPLSFAELVKNGAEFEVDMSHQNNNGSNDFLGGESDSDYEDAEDVDNVALLSPWTQSFDELRALMNKIDEYIYKRITREGHVERDLVPEKARVSIRYSGYWEGDSHPFDSSMLRGTKFEFETGQKMVLEGLEAAVRTMRPYEQAEFIISYKLLFRELGCPPRIKPKADGLFKVEVIDFSLIGDAEAIDAIPKEDRDKFCVVYPKAQDLHLHGKDCVKRGSYRNAATAFERAVNSLNYCRMANDEEERRQTALLITLTQNLMIVYNKLNKPQRVCIMMKSLRRLTENDPSCKALFQEGRALSALGDYDRARKVFLQAQAKQPENKEISDEIISMDKRISQYQEATRDLWSRAFSAKNSQSGAPKTAAEVEKEAKDQSFKDEIEDLIKEFESSGKKSIGFSRKMFSDKQFRMICDLVRDHNMKLTLSPIHEDVLTLSKLDVN</sequence>
<evidence type="ECO:0000256" key="10">
    <source>
        <dbReference type="ARBA" id="ARBA00060325"/>
    </source>
</evidence>
<dbReference type="Gene3D" id="3.10.50.40">
    <property type="match status" value="1"/>
</dbReference>
<evidence type="ECO:0000256" key="7">
    <source>
        <dbReference type="ARBA" id="ARBA00022943"/>
    </source>
</evidence>